<evidence type="ECO:0000259" key="1">
    <source>
        <dbReference type="Pfam" id="PF22691"/>
    </source>
</evidence>
<dbReference type="SUPFAM" id="SSF53901">
    <property type="entry name" value="Thiolase-like"/>
    <property type="match status" value="2"/>
</dbReference>
<reference evidence="2 3" key="1">
    <citation type="submission" date="2020-08" db="EMBL/GenBank/DDBJ databases">
        <title>Genomic Encyclopedia of Type Strains, Phase IV (KMG-IV): sequencing the most valuable type-strain genomes for metagenomic binning, comparative biology and taxonomic classification.</title>
        <authorList>
            <person name="Goeker M."/>
        </authorList>
    </citation>
    <scope>NUCLEOTIDE SEQUENCE [LARGE SCALE GENOMIC DNA]</scope>
    <source>
        <strain evidence="2 3">DSM 23240</strain>
    </source>
</reference>
<keyword evidence="2" id="KW-0808">Transferase</keyword>
<dbReference type="InterPro" id="IPR055140">
    <property type="entry name" value="Thiolase_C_2"/>
</dbReference>
<evidence type="ECO:0000313" key="2">
    <source>
        <dbReference type="EMBL" id="MBB5201171.1"/>
    </source>
</evidence>
<keyword evidence="3" id="KW-1185">Reference proteome</keyword>
<dbReference type="CDD" id="cd00829">
    <property type="entry name" value="SCP-x_thiolase"/>
    <property type="match status" value="1"/>
</dbReference>
<dbReference type="Gene3D" id="3.40.47.10">
    <property type="match status" value="1"/>
</dbReference>
<protein>
    <submittedName>
        <fullName evidence="2">Acetyl-CoA acetyltransferase</fullName>
    </submittedName>
</protein>
<proteinExistence type="predicted"/>
<dbReference type="AlphaFoldDB" id="A0A840RXA1"/>
<dbReference type="PANTHER" id="PTHR42870">
    <property type="entry name" value="ACETYL-COA C-ACETYLTRANSFERASE"/>
    <property type="match status" value="1"/>
</dbReference>
<dbReference type="PANTHER" id="PTHR42870:SF1">
    <property type="entry name" value="NON-SPECIFIC LIPID-TRANSFER PROTEIN-LIKE 2"/>
    <property type="match status" value="1"/>
</dbReference>
<feature type="domain" description="Thiolase C-terminal" evidence="1">
    <location>
        <begin position="251"/>
        <end position="376"/>
    </location>
</feature>
<dbReference type="RefSeq" id="WP_209216800.1">
    <property type="nucleotide sequence ID" value="NZ_JAAOZT010000012.1"/>
</dbReference>
<sequence length="385" mass="40578">MMSLRDKSCVTGVGETAYVRGSTKSAFELQIEASLKAIADAGLTPKDIDGIIPVGLVSGTADDFIENFGIPDLRFSAVIPHGGASPVMALQCAAAAVAAGICNHVLITFGRNVSAGSNKAGARIHQMPQFHFVTEFEYPFGAIAPAQLYAPMARRHMELYGTTVEQFGEVAVACRKHALLNENALMKKPITLEDHRDSRMISDPFRLLDCSLESDGGAAVIVSAAERAGDLRQPRVYITGVASGHPDSPGSITQRPDMTSLGIGKAAARAFAMAGVTHADIDVAEIYDCFTYAVIRQIEDMGFCAKGEGGPFVSGGRLQLGGALPTNTHGGLLSQAHVWGLNHIVELVRQLRGQGGRAQVENAEVGLVTGYGDMGDGAIALMRKG</sequence>
<evidence type="ECO:0000313" key="3">
    <source>
        <dbReference type="Proteomes" id="UP000571084"/>
    </source>
</evidence>
<comment type="caution">
    <text evidence="2">The sequence shown here is derived from an EMBL/GenBank/DDBJ whole genome shotgun (WGS) entry which is preliminary data.</text>
</comment>
<gene>
    <name evidence="2" type="ORF">HNR39_003020</name>
</gene>
<dbReference type="Proteomes" id="UP000571084">
    <property type="component" value="Unassembled WGS sequence"/>
</dbReference>
<dbReference type="InterPro" id="IPR002155">
    <property type="entry name" value="Thiolase"/>
</dbReference>
<dbReference type="Pfam" id="PF22691">
    <property type="entry name" value="Thiolase_C_1"/>
    <property type="match status" value="1"/>
</dbReference>
<dbReference type="GO" id="GO:0003988">
    <property type="term" value="F:acetyl-CoA C-acyltransferase activity"/>
    <property type="evidence" value="ECO:0007669"/>
    <property type="project" value="UniProtKB-ARBA"/>
</dbReference>
<accession>A0A840RXA1</accession>
<organism evidence="2 3">
    <name type="scientific">Glaciimonas immobilis</name>
    <dbReference type="NCBI Taxonomy" id="728004"/>
    <lineage>
        <taxon>Bacteria</taxon>
        <taxon>Pseudomonadati</taxon>
        <taxon>Pseudomonadota</taxon>
        <taxon>Betaproteobacteria</taxon>
        <taxon>Burkholderiales</taxon>
        <taxon>Oxalobacteraceae</taxon>
        <taxon>Glaciimonas</taxon>
    </lineage>
</organism>
<dbReference type="EMBL" id="JACHHQ010000006">
    <property type="protein sequence ID" value="MBB5201171.1"/>
    <property type="molecule type" value="Genomic_DNA"/>
</dbReference>
<name>A0A840RXA1_9BURK</name>
<dbReference type="InterPro" id="IPR016039">
    <property type="entry name" value="Thiolase-like"/>
</dbReference>
<dbReference type="PIRSF" id="PIRSF000429">
    <property type="entry name" value="Ac-CoA_Ac_transf"/>
    <property type="match status" value="1"/>
</dbReference>